<sequence>MGKEESQCGAARLEGEGLGGDDGGERWRGSGRAVVLGGREEAEEEEIKEGERGTGCEGRGYGAAKKRRRRSGCRAIVLEGGGVVKGNGCGGWPPYEVEEAQLPRERNSNPSVDEEG</sequence>
<evidence type="ECO:0000313" key="3">
    <source>
        <dbReference type="Proteomes" id="UP001630127"/>
    </source>
</evidence>
<protein>
    <submittedName>
        <fullName evidence="2">Uncharacterized protein</fullName>
    </submittedName>
</protein>
<evidence type="ECO:0000256" key="1">
    <source>
        <dbReference type="SAM" id="MobiDB-lite"/>
    </source>
</evidence>
<feature type="region of interest" description="Disordered" evidence="1">
    <location>
        <begin position="95"/>
        <end position="116"/>
    </location>
</feature>
<dbReference type="Proteomes" id="UP001630127">
    <property type="component" value="Unassembled WGS sequence"/>
</dbReference>
<comment type="caution">
    <text evidence="2">The sequence shown here is derived from an EMBL/GenBank/DDBJ whole genome shotgun (WGS) entry which is preliminary data.</text>
</comment>
<gene>
    <name evidence="2" type="ORF">ACH5RR_032703</name>
</gene>
<dbReference type="AlphaFoldDB" id="A0ABD2YIX1"/>
<accession>A0ABD2YIX1</accession>
<feature type="region of interest" description="Disordered" evidence="1">
    <location>
        <begin position="1"/>
        <end position="61"/>
    </location>
</feature>
<organism evidence="2 3">
    <name type="scientific">Cinchona calisaya</name>
    <dbReference type="NCBI Taxonomy" id="153742"/>
    <lineage>
        <taxon>Eukaryota</taxon>
        <taxon>Viridiplantae</taxon>
        <taxon>Streptophyta</taxon>
        <taxon>Embryophyta</taxon>
        <taxon>Tracheophyta</taxon>
        <taxon>Spermatophyta</taxon>
        <taxon>Magnoliopsida</taxon>
        <taxon>eudicotyledons</taxon>
        <taxon>Gunneridae</taxon>
        <taxon>Pentapetalae</taxon>
        <taxon>asterids</taxon>
        <taxon>lamiids</taxon>
        <taxon>Gentianales</taxon>
        <taxon>Rubiaceae</taxon>
        <taxon>Cinchonoideae</taxon>
        <taxon>Cinchoneae</taxon>
        <taxon>Cinchona</taxon>
    </lineage>
</organism>
<keyword evidence="3" id="KW-1185">Reference proteome</keyword>
<name>A0ABD2YIX1_9GENT</name>
<evidence type="ECO:0000313" key="2">
    <source>
        <dbReference type="EMBL" id="KAL3507321.1"/>
    </source>
</evidence>
<proteinExistence type="predicted"/>
<reference evidence="2 3" key="1">
    <citation type="submission" date="2024-11" db="EMBL/GenBank/DDBJ databases">
        <title>A near-complete genome assembly of Cinchona calisaya.</title>
        <authorList>
            <person name="Lian D.C."/>
            <person name="Zhao X.W."/>
            <person name="Wei L."/>
        </authorList>
    </citation>
    <scope>NUCLEOTIDE SEQUENCE [LARGE SCALE GENOMIC DNA]</scope>
    <source>
        <tissue evidence="2">Nenye</tissue>
    </source>
</reference>
<dbReference type="EMBL" id="JBJUIK010000013">
    <property type="protein sequence ID" value="KAL3507321.1"/>
    <property type="molecule type" value="Genomic_DNA"/>
</dbReference>